<sequence>MGSRDKDQVTSNHQPLLSSLVVRPSASDGADGGGGGAGGRGGGSDYEPGEVRREPPPYSRSDRHNDEPGFRIRAGSSSPVRRRDADHRYGSNFDRSGGPPRSRDFGNGRDPGRYRDSSPPYSRGPGGGRQHGSRGFDGTGYGPGPFRGEGMTRNNPNVRPREGDWICPDPLCGNLNFARREYCNNCRRFRYAPVGSPRGGYPGPPPLHAPPRRFPGSPIDLSPPGRNMNGFRSPPRGWARDGPRDFGAGGPPPSRHEGRFSDHSMRRDRLDYLDDDYRGRSRFVRPMPMDWGHRDRGRDNFFNERKGYERRPPSPPPPPPSQLPPRGRWPRDMRERSRSPIRVAPPPKEYRRDMYLERGRDDRRGVGRDRMGDAY</sequence>
<gene>
    <name evidence="11" type="primary">LOC111303201</name>
</gene>
<dbReference type="Proteomes" id="UP000515121">
    <property type="component" value="Unplaced"/>
</dbReference>
<protein>
    <submittedName>
        <fullName evidence="11">Transcription initiation factor TFIID subunit 15-like</fullName>
    </submittedName>
</protein>
<evidence type="ECO:0000256" key="4">
    <source>
        <dbReference type="ARBA" id="ARBA00022833"/>
    </source>
</evidence>
<dbReference type="AlphaFoldDB" id="A0A6P5ZQJ4"/>
<evidence type="ECO:0000313" key="10">
    <source>
        <dbReference type="Proteomes" id="UP000515121"/>
    </source>
</evidence>
<feature type="region of interest" description="Disordered" evidence="8">
    <location>
        <begin position="195"/>
        <end position="375"/>
    </location>
</feature>
<dbReference type="GO" id="GO:0005634">
    <property type="term" value="C:nucleus"/>
    <property type="evidence" value="ECO:0007669"/>
    <property type="project" value="UniProtKB-SubCell"/>
</dbReference>
<feature type="compositionally biased region" description="Gly residues" evidence="8">
    <location>
        <begin position="124"/>
        <end position="147"/>
    </location>
</feature>
<dbReference type="InterPro" id="IPR036443">
    <property type="entry name" value="Znf_RanBP2_sf"/>
</dbReference>
<feature type="compositionally biased region" description="Basic and acidic residues" evidence="8">
    <location>
        <begin position="348"/>
        <end position="375"/>
    </location>
</feature>
<feature type="compositionally biased region" description="Basic and acidic residues" evidence="8">
    <location>
        <begin position="101"/>
        <end position="116"/>
    </location>
</feature>
<evidence type="ECO:0000256" key="8">
    <source>
        <dbReference type="SAM" id="MobiDB-lite"/>
    </source>
</evidence>
<evidence type="ECO:0000256" key="5">
    <source>
        <dbReference type="ARBA" id="ARBA00022884"/>
    </source>
</evidence>
<feature type="region of interest" description="Disordered" evidence="8">
    <location>
        <begin position="1"/>
        <end position="165"/>
    </location>
</feature>
<keyword evidence="10" id="KW-1185">Reference proteome</keyword>
<evidence type="ECO:0000259" key="9">
    <source>
        <dbReference type="PROSITE" id="PS50199"/>
    </source>
</evidence>
<evidence type="ECO:0000256" key="3">
    <source>
        <dbReference type="ARBA" id="ARBA00022771"/>
    </source>
</evidence>
<feature type="compositionally biased region" description="Gly residues" evidence="8">
    <location>
        <begin position="30"/>
        <end position="44"/>
    </location>
</feature>
<dbReference type="PANTHER" id="PTHR23238">
    <property type="entry name" value="RNA BINDING PROTEIN"/>
    <property type="match status" value="1"/>
</dbReference>
<keyword evidence="2" id="KW-0479">Metal-binding</keyword>
<comment type="subcellular location">
    <subcellularLocation>
        <location evidence="1">Nucleus</location>
    </subcellularLocation>
</comment>
<dbReference type="Gene3D" id="4.10.1060.10">
    <property type="entry name" value="Zinc finger, RanBP2-type"/>
    <property type="match status" value="1"/>
</dbReference>
<dbReference type="KEGG" id="dzi:111303201"/>
<keyword evidence="5" id="KW-0694">RNA-binding</keyword>
<keyword evidence="4" id="KW-0862">Zinc</keyword>
<evidence type="ECO:0000256" key="2">
    <source>
        <dbReference type="ARBA" id="ARBA00022723"/>
    </source>
</evidence>
<feature type="compositionally biased region" description="Basic and acidic residues" evidence="8">
    <location>
        <begin position="254"/>
        <end position="279"/>
    </location>
</feature>
<dbReference type="GO" id="GO:0006355">
    <property type="term" value="P:regulation of DNA-templated transcription"/>
    <property type="evidence" value="ECO:0007669"/>
    <property type="project" value="InterPro"/>
</dbReference>
<feature type="compositionally biased region" description="Basic and acidic residues" evidence="8">
    <location>
        <begin position="329"/>
        <end position="338"/>
    </location>
</feature>
<accession>A0A6P5ZQJ4</accession>
<dbReference type="FunFam" id="4.10.1060.10:FF:000017">
    <property type="entry name" value="FUS RNA-binding protein"/>
    <property type="match status" value="1"/>
</dbReference>
<reference evidence="11" key="1">
    <citation type="submission" date="2025-08" db="UniProtKB">
        <authorList>
            <consortium name="RefSeq"/>
        </authorList>
    </citation>
    <scope>IDENTIFICATION</scope>
    <source>
        <tissue evidence="11">Fruit stalk</tissue>
    </source>
</reference>
<keyword evidence="3 7" id="KW-0863">Zinc-finger</keyword>
<feature type="compositionally biased region" description="Pro residues" evidence="8">
    <location>
        <begin position="313"/>
        <end position="323"/>
    </location>
</feature>
<feature type="domain" description="RanBP2-type" evidence="9">
    <location>
        <begin position="161"/>
        <end position="192"/>
    </location>
</feature>
<feature type="compositionally biased region" description="Pro residues" evidence="8">
    <location>
        <begin position="202"/>
        <end position="213"/>
    </location>
</feature>
<feature type="compositionally biased region" description="Basic and acidic residues" evidence="8">
    <location>
        <begin position="49"/>
        <end position="70"/>
    </location>
</feature>
<evidence type="ECO:0000256" key="7">
    <source>
        <dbReference type="PROSITE-ProRule" id="PRU00322"/>
    </source>
</evidence>
<dbReference type="GO" id="GO:0003723">
    <property type="term" value="F:RNA binding"/>
    <property type="evidence" value="ECO:0007669"/>
    <property type="project" value="UniProtKB-KW"/>
</dbReference>
<dbReference type="RefSeq" id="XP_022755034.1">
    <property type="nucleotide sequence ID" value="XM_022899299.1"/>
</dbReference>
<evidence type="ECO:0000313" key="11">
    <source>
        <dbReference type="RefSeq" id="XP_022755034.1"/>
    </source>
</evidence>
<feature type="compositionally biased region" description="Basic and acidic residues" evidence="8">
    <location>
        <begin position="291"/>
        <end position="312"/>
    </location>
</feature>
<keyword evidence="6" id="KW-0539">Nucleus</keyword>
<dbReference type="GO" id="GO:0008270">
    <property type="term" value="F:zinc ion binding"/>
    <property type="evidence" value="ECO:0007669"/>
    <property type="project" value="UniProtKB-KW"/>
</dbReference>
<evidence type="ECO:0000256" key="1">
    <source>
        <dbReference type="ARBA" id="ARBA00004123"/>
    </source>
</evidence>
<dbReference type="InterPro" id="IPR001876">
    <property type="entry name" value="Znf_RanBP2"/>
</dbReference>
<dbReference type="SUPFAM" id="SSF90209">
    <property type="entry name" value="Ran binding protein zinc finger-like"/>
    <property type="match status" value="1"/>
</dbReference>
<name>A0A6P5ZQJ4_DURZI</name>
<evidence type="ECO:0000256" key="6">
    <source>
        <dbReference type="ARBA" id="ARBA00023242"/>
    </source>
</evidence>
<dbReference type="InterPro" id="IPR034870">
    <property type="entry name" value="TET_fam"/>
</dbReference>
<dbReference type="GeneID" id="111303201"/>
<dbReference type="SMART" id="SM00547">
    <property type="entry name" value="ZnF_RBZ"/>
    <property type="match status" value="1"/>
</dbReference>
<organism evidence="10 11">
    <name type="scientific">Durio zibethinus</name>
    <name type="common">Durian</name>
    <dbReference type="NCBI Taxonomy" id="66656"/>
    <lineage>
        <taxon>Eukaryota</taxon>
        <taxon>Viridiplantae</taxon>
        <taxon>Streptophyta</taxon>
        <taxon>Embryophyta</taxon>
        <taxon>Tracheophyta</taxon>
        <taxon>Spermatophyta</taxon>
        <taxon>Magnoliopsida</taxon>
        <taxon>eudicotyledons</taxon>
        <taxon>Gunneridae</taxon>
        <taxon>Pentapetalae</taxon>
        <taxon>rosids</taxon>
        <taxon>malvids</taxon>
        <taxon>Malvales</taxon>
        <taxon>Malvaceae</taxon>
        <taxon>Helicteroideae</taxon>
        <taxon>Durio</taxon>
    </lineage>
</organism>
<dbReference type="PROSITE" id="PS50199">
    <property type="entry name" value="ZF_RANBP2_2"/>
    <property type="match status" value="1"/>
</dbReference>
<dbReference type="PROSITE" id="PS01358">
    <property type="entry name" value="ZF_RANBP2_1"/>
    <property type="match status" value="1"/>
</dbReference>
<dbReference type="OrthoDB" id="1878647at2759"/>
<proteinExistence type="predicted"/>